<name>A0A0F8XJ91_9ZZZZ</name>
<reference evidence="1" key="1">
    <citation type="journal article" date="2015" name="Nature">
        <title>Complex archaea that bridge the gap between prokaryotes and eukaryotes.</title>
        <authorList>
            <person name="Spang A."/>
            <person name="Saw J.H."/>
            <person name="Jorgensen S.L."/>
            <person name="Zaremba-Niedzwiedzka K."/>
            <person name="Martijn J."/>
            <person name="Lind A.E."/>
            <person name="van Eijk R."/>
            <person name="Schleper C."/>
            <person name="Guy L."/>
            <person name="Ettema T.J."/>
        </authorList>
    </citation>
    <scope>NUCLEOTIDE SEQUENCE</scope>
</reference>
<dbReference type="EMBL" id="LAZR01062619">
    <property type="protein sequence ID" value="KKK61150.1"/>
    <property type="molecule type" value="Genomic_DNA"/>
</dbReference>
<gene>
    <name evidence="1" type="ORF">LCGC14_3017200</name>
</gene>
<organism evidence="1">
    <name type="scientific">marine sediment metagenome</name>
    <dbReference type="NCBI Taxonomy" id="412755"/>
    <lineage>
        <taxon>unclassified sequences</taxon>
        <taxon>metagenomes</taxon>
        <taxon>ecological metagenomes</taxon>
    </lineage>
</organism>
<dbReference type="AlphaFoldDB" id="A0A0F8XJ91"/>
<sequence length="75" mass="9121">MELVLECDGCEQKLDSDAAKKFGRIEPVYYCQRCTRKWEFYLELEKEIRIELLEKFVVWRKDAQEQTDLKRFPDA</sequence>
<proteinExistence type="predicted"/>
<protein>
    <submittedName>
        <fullName evidence="1">Uncharacterized protein</fullName>
    </submittedName>
</protein>
<accession>A0A0F8XJ91</accession>
<evidence type="ECO:0000313" key="1">
    <source>
        <dbReference type="EMBL" id="KKK61150.1"/>
    </source>
</evidence>
<comment type="caution">
    <text evidence="1">The sequence shown here is derived from an EMBL/GenBank/DDBJ whole genome shotgun (WGS) entry which is preliminary data.</text>
</comment>